<reference evidence="3 4" key="1">
    <citation type="journal article" date="2015" name="Genome Announc.">
        <title>Expanding the biotechnology potential of lactobacilli through comparative genomics of 213 strains and associated genera.</title>
        <authorList>
            <person name="Sun Z."/>
            <person name="Harris H.M."/>
            <person name="McCann A."/>
            <person name="Guo C."/>
            <person name="Argimon S."/>
            <person name="Zhang W."/>
            <person name="Yang X."/>
            <person name="Jeffery I.B."/>
            <person name="Cooney J.C."/>
            <person name="Kagawa T.F."/>
            <person name="Liu W."/>
            <person name="Song Y."/>
            <person name="Salvetti E."/>
            <person name="Wrobel A."/>
            <person name="Rasinkangas P."/>
            <person name="Parkhill J."/>
            <person name="Rea M.C."/>
            <person name="O'Sullivan O."/>
            <person name="Ritari J."/>
            <person name="Douillard F.P."/>
            <person name="Paul Ross R."/>
            <person name="Yang R."/>
            <person name="Briner A.E."/>
            <person name="Felis G.E."/>
            <person name="de Vos W.M."/>
            <person name="Barrangou R."/>
            <person name="Klaenhammer T.R."/>
            <person name="Caufield P.W."/>
            <person name="Cui Y."/>
            <person name="Zhang H."/>
            <person name="O'Toole P.W."/>
        </authorList>
    </citation>
    <scope>NUCLEOTIDE SEQUENCE [LARGE SCALE GENOMIC DNA]</scope>
    <source>
        <strain evidence="3 4">DSM 22689</strain>
    </source>
</reference>
<protein>
    <recommendedName>
        <fullName evidence="1">UPF0346 protein FC87_GL000966</fullName>
    </recommendedName>
</protein>
<dbReference type="NCBIfam" id="NF010193">
    <property type="entry name" value="PRK13672.1"/>
    <property type="match status" value="1"/>
</dbReference>
<evidence type="ECO:0000256" key="1">
    <source>
        <dbReference type="HAMAP-Rule" id="MF_01538"/>
    </source>
</evidence>
<feature type="domain" description="YozE SAM-like" evidence="2">
    <location>
        <begin position="4"/>
        <end position="69"/>
    </location>
</feature>
<dbReference type="SUPFAM" id="SSF140652">
    <property type="entry name" value="YozE-like"/>
    <property type="match status" value="1"/>
</dbReference>
<comment type="similarity">
    <text evidence="1">Belongs to the UPF0346 family.</text>
</comment>
<dbReference type="Gene3D" id="1.10.150.260">
    <property type="entry name" value="YozE SAM-like"/>
    <property type="match status" value="1"/>
</dbReference>
<gene>
    <name evidence="3" type="ORF">FC87_GL000966</name>
</gene>
<dbReference type="EMBL" id="AYZI01000005">
    <property type="protein sequence ID" value="KRM91455.1"/>
    <property type="molecule type" value="Genomic_DNA"/>
</dbReference>
<dbReference type="PIRSF" id="PIRSF037262">
    <property type="entry name" value="UCP037262"/>
    <property type="match status" value="1"/>
</dbReference>
<name>A0A0R2CIG5_9LACO</name>
<accession>A0A0R2CIG5</accession>
<dbReference type="RefSeq" id="WP_009166261.1">
    <property type="nucleotide sequence ID" value="NZ_AYZI01000005.1"/>
</dbReference>
<sequence length="73" mass="8453">MQTSFYDYLMTRRNPLDHGAVAEFANNAFFDQSFPKHTNDFATLSQYLEENAGYLPTMTIFDAAWQQYLAAMN</sequence>
<dbReference type="Proteomes" id="UP000051586">
    <property type="component" value="Unassembled WGS sequence"/>
</dbReference>
<dbReference type="STRING" id="1423745.GCA_001311215_00266"/>
<comment type="caution">
    <text evidence="3">The sequence shown here is derived from an EMBL/GenBank/DDBJ whole genome shotgun (WGS) entry which is preliminary data.</text>
</comment>
<organism evidence="3 4">
    <name type="scientific">Fructilactobacillus florum DSM 22689 = JCM 16035</name>
    <dbReference type="NCBI Taxonomy" id="1423745"/>
    <lineage>
        <taxon>Bacteria</taxon>
        <taxon>Bacillati</taxon>
        <taxon>Bacillota</taxon>
        <taxon>Bacilli</taxon>
        <taxon>Lactobacillales</taxon>
        <taxon>Lactobacillaceae</taxon>
        <taxon>Fructilactobacillus</taxon>
    </lineage>
</organism>
<dbReference type="InterPro" id="IPR023089">
    <property type="entry name" value="YozE_SAM-like"/>
</dbReference>
<evidence type="ECO:0000313" key="4">
    <source>
        <dbReference type="Proteomes" id="UP000051586"/>
    </source>
</evidence>
<dbReference type="AlphaFoldDB" id="A0A0R2CIG5"/>
<evidence type="ECO:0000259" key="2">
    <source>
        <dbReference type="Pfam" id="PF06855"/>
    </source>
</evidence>
<evidence type="ECO:0000313" key="3">
    <source>
        <dbReference type="EMBL" id="KRM91455.1"/>
    </source>
</evidence>
<proteinExistence type="inferred from homology"/>
<dbReference type="Pfam" id="PF06855">
    <property type="entry name" value="YozE_SAM_like"/>
    <property type="match status" value="1"/>
</dbReference>
<dbReference type="HAMAP" id="MF_01538">
    <property type="entry name" value="UPF0346"/>
    <property type="match status" value="1"/>
</dbReference>
<dbReference type="PATRIC" id="fig|1423745.4.peg.1027"/>
<dbReference type="InterPro" id="IPR010673">
    <property type="entry name" value="UPF0346"/>
</dbReference>
<dbReference type="InterPro" id="IPR036806">
    <property type="entry name" value="YozE_SAM-like_sf"/>
</dbReference>